<comment type="caution">
    <text evidence="1">The sequence shown here is derived from an EMBL/GenBank/DDBJ whole genome shotgun (WGS) entry which is preliminary data.</text>
</comment>
<accession>Q0YRN9</accession>
<reference evidence="1 2" key="1">
    <citation type="submission" date="2006-07" db="EMBL/GenBank/DDBJ databases">
        <title>Annotation of the draft genome assembly of Chlorobium ferroxidans DSM 13031.</title>
        <authorList>
            <consortium name="US DOE Joint Genome Institute (JGI-ORNL)"/>
            <person name="Larimer F."/>
            <person name="Land M."/>
            <person name="Hauser L."/>
        </authorList>
    </citation>
    <scope>NUCLEOTIDE SEQUENCE [LARGE SCALE GENOMIC DNA]</scope>
    <source>
        <strain evidence="1 2">DSM 13031</strain>
    </source>
</reference>
<dbReference type="AlphaFoldDB" id="Q0YRN9"/>
<sequence length="273" mass="30297">MKYMIWIVLLLVTGVFFGRSLHAYHIYSLFISPQMFELHLGSEPINESIQLTNNSETPFTLQATVRNWTIDEQNNLAILPSDPQSLDQVITVTPENITVEPGKEQVIHFTLKPDPAYEAGEHRAIIFLTETSPSKSMEGVEITFRQGIGIYGYSGAVRRAARLKSLKLDRTSGILNIEIENRGNVHTRFDGDYAIWKKGSFPGLKSLPASLEWPHSNKKPAGFITSGSLNRTPVLAGTSRTIKTLLPVAAVPTGYTVIVTGTIDGEKVEKIFR</sequence>
<name>Q0YRN9_9CHLB</name>
<evidence type="ECO:0000313" key="2">
    <source>
        <dbReference type="Proteomes" id="UP000004162"/>
    </source>
</evidence>
<dbReference type="Proteomes" id="UP000004162">
    <property type="component" value="Unassembled WGS sequence"/>
</dbReference>
<dbReference type="EMBL" id="AASE01000009">
    <property type="protein sequence ID" value="EAT58973.1"/>
    <property type="molecule type" value="Genomic_DNA"/>
</dbReference>
<evidence type="ECO:0008006" key="3">
    <source>
        <dbReference type="Google" id="ProtNLM"/>
    </source>
</evidence>
<keyword evidence="2" id="KW-1185">Reference proteome</keyword>
<dbReference type="RefSeq" id="WP_006366375.1">
    <property type="nucleotide sequence ID" value="NZ_AASE01000009.1"/>
</dbReference>
<proteinExistence type="predicted"/>
<dbReference type="InterPro" id="IPR008962">
    <property type="entry name" value="PapD-like_sf"/>
</dbReference>
<protein>
    <recommendedName>
        <fullName evidence="3">Pili assembly chaperone N-terminal domain-containing protein</fullName>
    </recommendedName>
</protein>
<dbReference type="SUPFAM" id="SSF49354">
    <property type="entry name" value="PapD-like"/>
    <property type="match status" value="1"/>
</dbReference>
<evidence type="ECO:0000313" key="1">
    <source>
        <dbReference type="EMBL" id="EAT58973.1"/>
    </source>
</evidence>
<dbReference type="InterPro" id="IPR013783">
    <property type="entry name" value="Ig-like_fold"/>
</dbReference>
<dbReference type="OrthoDB" id="6658153at2"/>
<reference evidence="1 2" key="2">
    <citation type="submission" date="2006-07" db="EMBL/GenBank/DDBJ databases">
        <title>Sequencing of the draft genome and assembly of Chlorobium ferroxidans DSM 13031.</title>
        <authorList>
            <consortium name="US DOE Joint Genome Institute (JGI-PGF)"/>
            <person name="Copeland A."/>
            <person name="Lucas S."/>
            <person name="Lapidus A."/>
            <person name="Barry K."/>
            <person name="Glavina del Rio T."/>
            <person name="Dalin E."/>
            <person name="Tice H."/>
            <person name="Bruce D."/>
            <person name="Pitluck S."/>
            <person name="Richardson P."/>
        </authorList>
    </citation>
    <scope>NUCLEOTIDE SEQUENCE [LARGE SCALE GENOMIC DNA]</scope>
    <source>
        <strain evidence="1 2">DSM 13031</strain>
    </source>
</reference>
<gene>
    <name evidence="1" type="ORF">CferDRAFT_0947</name>
</gene>
<dbReference type="Gene3D" id="2.60.40.10">
    <property type="entry name" value="Immunoglobulins"/>
    <property type="match status" value="1"/>
</dbReference>
<organism evidence="1 2">
    <name type="scientific">Chlorobium ferrooxidans DSM 13031</name>
    <dbReference type="NCBI Taxonomy" id="377431"/>
    <lineage>
        <taxon>Bacteria</taxon>
        <taxon>Pseudomonadati</taxon>
        <taxon>Chlorobiota</taxon>
        <taxon>Chlorobiia</taxon>
        <taxon>Chlorobiales</taxon>
        <taxon>Chlorobiaceae</taxon>
        <taxon>Chlorobium/Pelodictyon group</taxon>
        <taxon>Chlorobium</taxon>
    </lineage>
</organism>